<organism evidence="3 4">
    <name type="scientific">Cucurbita moschata</name>
    <name type="common">Winter crookneck squash</name>
    <name type="synonym">Cucurbita pepo var. moschata</name>
    <dbReference type="NCBI Taxonomy" id="3662"/>
    <lineage>
        <taxon>Eukaryota</taxon>
        <taxon>Viridiplantae</taxon>
        <taxon>Streptophyta</taxon>
        <taxon>Embryophyta</taxon>
        <taxon>Tracheophyta</taxon>
        <taxon>Spermatophyta</taxon>
        <taxon>Magnoliopsida</taxon>
        <taxon>eudicotyledons</taxon>
        <taxon>Gunneridae</taxon>
        <taxon>Pentapetalae</taxon>
        <taxon>rosids</taxon>
        <taxon>fabids</taxon>
        <taxon>Cucurbitales</taxon>
        <taxon>Cucurbitaceae</taxon>
        <taxon>Cucurbiteae</taxon>
        <taxon>Cucurbita</taxon>
    </lineage>
</organism>
<evidence type="ECO:0000313" key="4">
    <source>
        <dbReference type="RefSeq" id="XP_022964086.1"/>
    </source>
</evidence>
<dbReference type="RefSeq" id="XP_022964086.1">
    <property type="nucleotide sequence ID" value="XM_023108318.1"/>
</dbReference>
<evidence type="ECO:0000256" key="1">
    <source>
        <dbReference type="SAM" id="Coils"/>
    </source>
</evidence>
<dbReference type="GeneID" id="111464223"/>
<dbReference type="PANTHER" id="PTHR35317">
    <property type="entry name" value="OS04G0629600 PROTEIN"/>
    <property type="match status" value="1"/>
</dbReference>
<dbReference type="PANTHER" id="PTHR35317:SF35">
    <property type="entry name" value="DUF4219 DOMAIN-CONTAINING PROTEIN"/>
    <property type="match status" value="1"/>
</dbReference>
<dbReference type="AlphaFoldDB" id="A0A6J1HHV7"/>
<sequence length="284" mass="32792">MEHQDEDLAQIAGAMGLGGARQAVHHTIFSRIAAATTLKQAWSILQKEFLGDSKVMTVKLQSLRRDFETLLMTNGESIANFLSRSMTIVSQMRTYGEKISNETIVAKVLRNLTPKFDHVVAAIEEAKDLSILSVDELMDSLQAHEARINRASERNEEKALQVKETTNNERENIHLAGRSRGRGGFRNFHGGRDNRWRSDGQRQFNEQRNVIQRYHCRRYGHTKFDCWYKNQRMNFTTENEEEEEKLFVACMDTNPKKSNLWIVDSRCSNHMTGTKSLFKEFDET</sequence>
<keyword evidence="3" id="KW-1185">Reference proteome</keyword>
<evidence type="ECO:0000313" key="3">
    <source>
        <dbReference type="Proteomes" id="UP000504609"/>
    </source>
</evidence>
<name>A0A6J1HHV7_CUCMO</name>
<evidence type="ECO:0000256" key="2">
    <source>
        <dbReference type="SAM" id="MobiDB-lite"/>
    </source>
</evidence>
<dbReference type="Proteomes" id="UP000504609">
    <property type="component" value="Unplaced"/>
</dbReference>
<accession>A0A6J1HHV7</accession>
<dbReference type="Pfam" id="PF14223">
    <property type="entry name" value="Retrotran_gag_2"/>
    <property type="match status" value="1"/>
</dbReference>
<reference evidence="4" key="1">
    <citation type="submission" date="2025-08" db="UniProtKB">
        <authorList>
            <consortium name="RefSeq"/>
        </authorList>
    </citation>
    <scope>IDENTIFICATION</scope>
    <source>
        <tissue evidence="4">Young leaves</tissue>
    </source>
</reference>
<dbReference type="KEGG" id="cmos:111464223"/>
<protein>
    <submittedName>
        <fullName evidence="4">Uncharacterized protein LOC111464223</fullName>
    </submittedName>
</protein>
<feature type="coiled-coil region" evidence="1">
    <location>
        <begin position="134"/>
        <end position="168"/>
    </location>
</feature>
<feature type="region of interest" description="Disordered" evidence="2">
    <location>
        <begin position="178"/>
        <end position="198"/>
    </location>
</feature>
<keyword evidence="1" id="KW-0175">Coiled coil</keyword>
<proteinExistence type="predicted"/>
<gene>
    <name evidence="4" type="primary">LOC111464223</name>
</gene>